<dbReference type="InterPro" id="IPR051783">
    <property type="entry name" value="NAD(P)-dependent_oxidoreduct"/>
</dbReference>
<keyword evidence="4" id="KW-1185">Reference proteome</keyword>
<dbReference type="SUPFAM" id="SSF51735">
    <property type="entry name" value="NAD(P)-binding Rossmann-fold domains"/>
    <property type="match status" value="1"/>
</dbReference>
<protein>
    <submittedName>
        <fullName evidence="3">Alpha/beta fold hydrolase</fullName>
    </submittedName>
</protein>
<proteinExistence type="predicted"/>
<dbReference type="Gene3D" id="3.40.50.720">
    <property type="entry name" value="NAD(P)-binding Rossmann-like Domain"/>
    <property type="match status" value="1"/>
</dbReference>
<evidence type="ECO:0000259" key="2">
    <source>
        <dbReference type="Pfam" id="PF12697"/>
    </source>
</evidence>
<organism evidence="3 4">
    <name type="scientific">Paenibacillus profundus</name>
    <dbReference type="NCBI Taxonomy" id="1173085"/>
    <lineage>
        <taxon>Bacteria</taxon>
        <taxon>Bacillati</taxon>
        <taxon>Bacillota</taxon>
        <taxon>Bacilli</taxon>
        <taxon>Bacillales</taxon>
        <taxon>Paenibacillaceae</taxon>
        <taxon>Paenibacillus</taxon>
    </lineage>
</organism>
<dbReference type="EMBL" id="JAJNBZ010000050">
    <property type="protein sequence ID" value="MCE5173396.1"/>
    <property type="molecule type" value="Genomic_DNA"/>
</dbReference>
<dbReference type="RefSeq" id="WP_233699349.1">
    <property type="nucleotide sequence ID" value="NZ_JAJNBZ010000050.1"/>
</dbReference>
<dbReference type="SUPFAM" id="SSF53474">
    <property type="entry name" value="alpha/beta-Hydrolases"/>
    <property type="match status" value="1"/>
</dbReference>
<evidence type="ECO:0000259" key="1">
    <source>
        <dbReference type="Pfam" id="PF07993"/>
    </source>
</evidence>
<gene>
    <name evidence="3" type="ORF">LQV63_29575</name>
</gene>
<feature type="domain" description="Thioester reductase (TE)" evidence="1">
    <location>
        <begin position="6"/>
        <end position="238"/>
    </location>
</feature>
<feature type="domain" description="AB hydrolase-1" evidence="2">
    <location>
        <begin position="382"/>
        <end position="613"/>
    </location>
</feature>
<dbReference type="GO" id="GO:0016787">
    <property type="term" value="F:hydrolase activity"/>
    <property type="evidence" value="ECO:0007669"/>
    <property type="project" value="UniProtKB-KW"/>
</dbReference>
<keyword evidence="3" id="KW-0378">Hydrolase</keyword>
<reference evidence="3 4" key="1">
    <citation type="submission" date="2021-11" db="EMBL/GenBank/DDBJ databases">
        <title>Draft genome sequence of Paenibacillus profundus YoMME, a new Gram-positive bacteria with exoelectrogenic properties.</title>
        <authorList>
            <person name="Hubenova Y."/>
            <person name="Hubenova E."/>
            <person name="Manasiev Y."/>
            <person name="Peykov S."/>
            <person name="Mitov M."/>
        </authorList>
    </citation>
    <scope>NUCLEOTIDE SEQUENCE [LARGE SCALE GENOMIC DNA]</scope>
    <source>
        <strain evidence="3 4">YoMME</strain>
    </source>
</reference>
<comment type="caution">
    <text evidence="3">The sequence shown here is derived from an EMBL/GenBank/DDBJ whole genome shotgun (WGS) entry which is preliminary data.</text>
</comment>
<name>A0ABS8YNL1_9BACL</name>
<dbReference type="InterPro" id="IPR029058">
    <property type="entry name" value="AB_hydrolase_fold"/>
</dbReference>
<dbReference type="InterPro" id="IPR036291">
    <property type="entry name" value="NAD(P)-bd_dom_sf"/>
</dbReference>
<dbReference type="PRINTS" id="PR00111">
    <property type="entry name" value="ABHYDROLASE"/>
</dbReference>
<dbReference type="InterPro" id="IPR013120">
    <property type="entry name" value="FAR_NAD-bd"/>
</dbReference>
<dbReference type="Gene3D" id="3.40.50.1820">
    <property type="entry name" value="alpha/beta hydrolase"/>
    <property type="match status" value="1"/>
</dbReference>
<dbReference type="Pfam" id="PF07993">
    <property type="entry name" value="NAD_binding_4"/>
    <property type="match status" value="1"/>
</dbReference>
<sequence>MSVLFITGGTGFIGKEVVKQLAEGRERLLLLVRSAEKASAMLQRMGLGEDTRITLLQGDLSEPGLGLRSDDRELACTADVIIHAGGTMSITLDPAAAKQTFLEGARHVAELAADIQRTKGLRHFIHIVGYMSPFHDGNVDMETDVFQWDGFMKKEGPYERMKFLSDLYIRQQAKVHEYPLSVVNPCTLVGAKPAGTTEQTGGLGILVEALRRKMMPVIPGGTSHWLPIVANDDLARIIAYLARDAAPGGCTYNILGEKGREPRIRELLTLIARELRVPAPRLSVPVSLLRTVMKAGGSRLTGIPAESLSFITDRSFRTVETNELLERMGEAPLNTSDILPMAIADLDYRLTYPNRKEPEGYVKERKGDLAVLVKEGCGIPWVLVHGMLSGADDLVPLAGQLHERTGNPVWIVDLPGFGRSPSLRQGDALQGNVEALCRAIADHPGPIRLAGHSFGAVLAAKAAAALQDKVQQLYLLQPVLHSPRNRMRRWHSTSIEWSRFLLQRLNTASLTRMLLREEGAMERSELPDGYVEAVIQGLSSPRIAAANAAMLHMVHHHLPALSPTALPSVPTTILWGAKDKVYKMTKLFRHDPRVNVIPYGHQFPVFQSQETAQLLIELGSSTE</sequence>
<dbReference type="Pfam" id="PF12697">
    <property type="entry name" value="Abhydrolase_6"/>
    <property type="match status" value="1"/>
</dbReference>
<accession>A0ABS8YNL1</accession>
<dbReference type="Proteomes" id="UP001199916">
    <property type="component" value="Unassembled WGS sequence"/>
</dbReference>
<dbReference type="InterPro" id="IPR000073">
    <property type="entry name" value="AB_hydrolase_1"/>
</dbReference>
<evidence type="ECO:0000313" key="3">
    <source>
        <dbReference type="EMBL" id="MCE5173396.1"/>
    </source>
</evidence>
<dbReference type="PANTHER" id="PTHR48079">
    <property type="entry name" value="PROTEIN YEEZ"/>
    <property type="match status" value="1"/>
</dbReference>
<evidence type="ECO:0000313" key="4">
    <source>
        <dbReference type="Proteomes" id="UP001199916"/>
    </source>
</evidence>
<dbReference type="PANTHER" id="PTHR48079:SF6">
    <property type="entry name" value="NAD(P)-BINDING DOMAIN-CONTAINING PROTEIN-RELATED"/>
    <property type="match status" value="1"/>
</dbReference>